<evidence type="ECO:0000256" key="9">
    <source>
        <dbReference type="ARBA" id="ARBA00023012"/>
    </source>
</evidence>
<accession>A0ABU4JSM6</accession>
<keyword evidence="5" id="KW-0808">Transferase</keyword>
<evidence type="ECO:0000259" key="12">
    <source>
        <dbReference type="PROSITE" id="PS50885"/>
    </source>
</evidence>
<evidence type="ECO:0000256" key="5">
    <source>
        <dbReference type="ARBA" id="ARBA00022679"/>
    </source>
</evidence>
<organism evidence="13 14">
    <name type="scientific">Clostridium tanneri</name>
    <dbReference type="NCBI Taxonomy" id="3037988"/>
    <lineage>
        <taxon>Bacteria</taxon>
        <taxon>Bacillati</taxon>
        <taxon>Bacillota</taxon>
        <taxon>Clostridia</taxon>
        <taxon>Eubacteriales</taxon>
        <taxon>Clostridiaceae</taxon>
        <taxon>Clostridium</taxon>
    </lineage>
</organism>
<dbReference type="GO" id="GO:0016301">
    <property type="term" value="F:kinase activity"/>
    <property type="evidence" value="ECO:0007669"/>
    <property type="project" value="UniProtKB-KW"/>
</dbReference>
<gene>
    <name evidence="13" type="ORF">P8V03_08295</name>
</gene>
<dbReference type="Pfam" id="PF00672">
    <property type="entry name" value="HAMP"/>
    <property type="match status" value="1"/>
</dbReference>
<dbReference type="PANTHER" id="PTHR45528">
    <property type="entry name" value="SENSOR HISTIDINE KINASE CPXA"/>
    <property type="match status" value="1"/>
</dbReference>
<keyword evidence="6" id="KW-0812">Transmembrane</keyword>
<dbReference type="SUPFAM" id="SSF47384">
    <property type="entry name" value="Homodimeric domain of signal transducing histidine kinase"/>
    <property type="match status" value="1"/>
</dbReference>
<comment type="caution">
    <text evidence="13">The sequence shown here is derived from an EMBL/GenBank/DDBJ whole genome shotgun (WGS) entry which is preliminary data.</text>
</comment>
<protein>
    <recommendedName>
        <fullName evidence="3">histidine kinase</fullName>
        <ecNumber evidence="3">2.7.13.3</ecNumber>
    </recommendedName>
</protein>
<dbReference type="InterPro" id="IPR036097">
    <property type="entry name" value="HisK_dim/P_sf"/>
</dbReference>
<dbReference type="EMBL" id="JARUJP010000007">
    <property type="protein sequence ID" value="MDW8801157.1"/>
    <property type="molecule type" value="Genomic_DNA"/>
</dbReference>
<dbReference type="PANTHER" id="PTHR45528:SF8">
    <property type="entry name" value="HISTIDINE KINASE"/>
    <property type="match status" value="1"/>
</dbReference>
<dbReference type="Gene3D" id="1.10.287.130">
    <property type="match status" value="1"/>
</dbReference>
<feature type="domain" description="Histidine kinase" evidence="11">
    <location>
        <begin position="283"/>
        <end position="498"/>
    </location>
</feature>
<dbReference type="SUPFAM" id="SSF55874">
    <property type="entry name" value="ATPase domain of HSP90 chaperone/DNA topoisomerase II/histidine kinase"/>
    <property type="match status" value="1"/>
</dbReference>
<evidence type="ECO:0000256" key="6">
    <source>
        <dbReference type="ARBA" id="ARBA00022692"/>
    </source>
</evidence>
<dbReference type="CDD" id="cd00082">
    <property type="entry name" value="HisKA"/>
    <property type="match status" value="1"/>
</dbReference>
<dbReference type="InterPro" id="IPR003660">
    <property type="entry name" value="HAMP_dom"/>
</dbReference>
<evidence type="ECO:0000313" key="14">
    <source>
        <dbReference type="Proteomes" id="UP001281656"/>
    </source>
</evidence>
<proteinExistence type="predicted"/>
<dbReference type="RefSeq" id="WP_318797833.1">
    <property type="nucleotide sequence ID" value="NZ_JARUJP010000007.1"/>
</dbReference>
<dbReference type="SMART" id="SM00388">
    <property type="entry name" value="HisKA"/>
    <property type="match status" value="1"/>
</dbReference>
<dbReference type="CDD" id="cd06225">
    <property type="entry name" value="HAMP"/>
    <property type="match status" value="1"/>
</dbReference>
<dbReference type="PRINTS" id="PR00344">
    <property type="entry name" value="BCTRLSENSOR"/>
</dbReference>
<dbReference type="PROSITE" id="PS50885">
    <property type="entry name" value="HAMP"/>
    <property type="match status" value="1"/>
</dbReference>
<dbReference type="Gene3D" id="6.10.340.10">
    <property type="match status" value="1"/>
</dbReference>
<evidence type="ECO:0000256" key="2">
    <source>
        <dbReference type="ARBA" id="ARBA00004141"/>
    </source>
</evidence>
<keyword evidence="14" id="KW-1185">Reference proteome</keyword>
<dbReference type="EC" id="2.7.13.3" evidence="3"/>
<dbReference type="InterPro" id="IPR050398">
    <property type="entry name" value="HssS/ArlS-like"/>
</dbReference>
<evidence type="ECO:0000256" key="1">
    <source>
        <dbReference type="ARBA" id="ARBA00000085"/>
    </source>
</evidence>
<name>A0ABU4JSM6_9CLOT</name>
<dbReference type="InterPro" id="IPR004358">
    <property type="entry name" value="Sig_transdc_His_kin-like_C"/>
</dbReference>
<keyword evidence="4" id="KW-0597">Phosphoprotein</keyword>
<dbReference type="Gene3D" id="3.30.565.10">
    <property type="entry name" value="Histidine kinase-like ATPase, C-terminal domain"/>
    <property type="match status" value="1"/>
</dbReference>
<keyword evidence="7 13" id="KW-0418">Kinase</keyword>
<reference evidence="13 14" key="1">
    <citation type="submission" date="2023-04" db="EMBL/GenBank/DDBJ databases">
        <title>Clostridium tannerae sp. nov., isolated from the fecal material of an alpaca.</title>
        <authorList>
            <person name="Miller S."/>
            <person name="Hendry M."/>
            <person name="King J."/>
            <person name="Sankaranarayanan K."/>
            <person name="Lawson P.A."/>
        </authorList>
    </citation>
    <scope>NUCLEOTIDE SEQUENCE [LARGE SCALE GENOMIC DNA]</scope>
    <source>
        <strain evidence="13 14">A1-XYC3</strain>
    </source>
</reference>
<dbReference type="InterPro" id="IPR003661">
    <property type="entry name" value="HisK_dim/P_dom"/>
</dbReference>
<comment type="subcellular location">
    <subcellularLocation>
        <location evidence="2">Membrane</location>
        <topology evidence="2">Multi-pass membrane protein</topology>
    </subcellularLocation>
</comment>
<feature type="domain" description="HAMP" evidence="12">
    <location>
        <begin position="216"/>
        <end position="268"/>
    </location>
</feature>
<evidence type="ECO:0000256" key="8">
    <source>
        <dbReference type="ARBA" id="ARBA00022989"/>
    </source>
</evidence>
<evidence type="ECO:0000256" key="10">
    <source>
        <dbReference type="ARBA" id="ARBA00023136"/>
    </source>
</evidence>
<evidence type="ECO:0000256" key="4">
    <source>
        <dbReference type="ARBA" id="ARBA00022553"/>
    </source>
</evidence>
<dbReference type="Pfam" id="PF00512">
    <property type="entry name" value="HisKA"/>
    <property type="match status" value="1"/>
</dbReference>
<dbReference type="Proteomes" id="UP001281656">
    <property type="component" value="Unassembled WGS sequence"/>
</dbReference>
<dbReference type="SUPFAM" id="SSF158472">
    <property type="entry name" value="HAMP domain-like"/>
    <property type="match status" value="1"/>
</dbReference>
<keyword evidence="10" id="KW-0472">Membrane</keyword>
<evidence type="ECO:0000259" key="11">
    <source>
        <dbReference type="PROSITE" id="PS50109"/>
    </source>
</evidence>
<evidence type="ECO:0000313" key="13">
    <source>
        <dbReference type="EMBL" id="MDW8801157.1"/>
    </source>
</evidence>
<dbReference type="InterPro" id="IPR003594">
    <property type="entry name" value="HATPase_dom"/>
</dbReference>
<keyword evidence="8" id="KW-1133">Transmembrane helix</keyword>
<dbReference type="Pfam" id="PF02518">
    <property type="entry name" value="HATPase_c"/>
    <property type="match status" value="1"/>
</dbReference>
<dbReference type="PROSITE" id="PS50109">
    <property type="entry name" value="HIS_KIN"/>
    <property type="match status" value="1"/>
</dbReference>
<dbReference type="SMART" id="SM00304">
    <property type="entry name" value="HAMP"/>
    <property type="match status" value="1"/>
</dbReference>
<keyword evidence="9" id="KW-0902">Two-component regulatory system</keyword>
<evidence type="ECO:0000256" key="7">
    <source>
        <dbReference type="ARBA" id="ARBA00022777"/>
    </source>
</evidence>
<dbReference type="InterPro" id="IPR005467">
    <property type="entry name" value="His_kinase_dom"/>
</dbReference>
<dbReference type="SMART" id="SM00387">
    <property type="entry name" value="HATPase_c"/>
    <property type="match status" value="1"/>
</dbReference>
<dbReference type="InterPro" id="IPR036890">
    <property type="entry name" value="HATPase_C_sf"/>
</dbReference>
<sequence length="498" mass="56547">MKIRVPKIIKKLFSPGRKLYTLILSKVSKSIRMELVLVFGICLLASILVGSIVSDSFQGRNARIDYTTGVRRISEQASYIANTLREGKVSVNDKEKVQQTLQHSIQSENFKVLISDLDGKVLYKSANSNETQIDIYSTIKNAMETVRDSEYGNNSAVYRNKEYVSFYPVNFTDARGYLIVSGMPQGEIVYDKNNNNLPGTVAILVTFLSSFYFITNKKMKYIEVVSKGLLEISKGNLDYRIKKYGNDELASLANNINFMAEELKNKIESERKSERAKSELITNVSHDLRTPLTSIKGYLSLIKDKKYSQDSQLEQYVNIAYSKSEKLEVLINDLFEYTKIANNGVSLEKQNIALNGLLEQLIDELVPISEENNVSIFKEFVEEKVIVSVDPNKTMRVFENLLMNAIRYSLKPGKVKVVLYKEEQFALVKVQNNCDNITEEDLEKIFDRFYRVEKSRSTDTGGSGLGLAIAKNIVELQGGEIDVNYNNGYISFNIKFKL</sequence>
<comment type="catalytic activity">
    <reaction evidence="1">
        <text>ATP + protein L-histidine = ADP + protein N-phospho-L-histidine.</text>
        <dbReference type="EC" id="2.7.13.3"/>
    </reaction>
</comment>
<evidence type="ECO:0000256" key="3">
    <source>
        <dbReference type="ARBA" id="ARBA00012438"/>
    </source>
</evidence>